<accession>A0A292Q8I8</accession>
<dbReference type="PANTHER" id="PTHR13408">
    <property type="entry name" value="DNA-DIRECTED RNA POLYMERASE III"/>
    <property type="match status" value="1"/>
</dbReference>
<feature type="compositionally biased region" description="Basic and acidic residues" evidence="5">
    <location>
        <begin position="172"/>
        <end position="203"/>
    </location>
</feature>
<evidence type="ECO:0000256" key="2">
    <source>
        <dbReference type="ARBA" id="ARBA00022478"/>
    </source>
</evidence>
<organism evidence="6 7">
    <name type="scientific">Tuber aestivum</name>
    <name type="common">summer truffle</name>
    <dbReference type="NCBI Taxonomy" id="59557"/>
    <lineage>
        <taxon>Eukaryota</taxon>
        <taxon>Fungi</taxon>
        <taxon>Dikarya</taxon>
        <taxon>Ascomycota</taxon>
        <taxon>Pezizomycotina</taxon>
        <taxon>Pezizomycetes</taxon>
        <taxon>Pezizales</taxon>
        <taxon>Tuberaceae</taxon>
        <taxon>Tuber</taxon>
    </lineage>
</organism>
<protein>
    <submittedName>
        <fullName evidence="6">Uncharacterized protein</fullName>
    </submittedName>
</protein>
<sequence>MPPKLKAKPRPVARRGAAGSNPGDSITPLESSNDHPAAGADPSSAVASVTEPVQHLPIPPPVGRLDSLSAARTPSTNTRGAAAPLVKFKPRNPGRRTQEERENLNARFQHATDPAPRPRGSGSDRGTRGRRGGRSGRSGRGSYDAVSAYAPATASGPFALGSVSAGAPRSKVAVERGMGREKYKEFARSGAKRDMKARARFEGEGEDGQTPGYTSSDDSDGPRMDVEYISFLDGDNSDDENGDKVMDGRSSHWGAGAPVRVPRSEHVDRTTVVNTDASSKKGKLDPRIKNESPLEDSIKVKEEPEDYNTNTEWLSSPGASRKTKAPTSSPEIKKKETKIHTKRRRSSSNKANPLLASAETKEELKVEEKDRLKTLEELAGSFTDIKLDKDGDASMDEAVREPGNSETENQIFFFQFPSMLPQLVAPPIQQKGPWDAPVSQTGPNLTPTEKHRVGSSTVAPSDINPIPLTTSLPQTSAPPPNSAPPETKMPPPPSIPKQSLKAQQTLLEAFPPPGIAGNLRVHKSGRMTILWGNPADGEPFEMDVSRGTDCLFLQEAVVVKLTSPWGEEDVDEKGVRKGAAFSLGQVKGRFVVSPDFDDLARSEKRRTRKGKAKDREAVS</sequence>
<dbReference type="InterPro" id="IPR007811">
    <property type="entry name" value="RPC4"/>
</dbReference>
<evidence type="ECO:0000313" key="6">
    <source>
        <dbReference type="EMBL" id="CUS15724.1"/>
    </source>
</evidence>
<evidence type="ECO:0000256" key="3">
    <source>
        <dbReference type="ARBA" id="ARBA00023163"/>
    </source>
</evidence>
<evidence type="ECO:0000256" key="4">
    <source>
        <dbReference type="ARBA" id="ARBA00023242"/>
    </source>
</evidence>
<dbReference type="Proteomes" id="UP001412239">
    <property type="component" value="Unassembled WGS sequence"/>
</dbReference>
<dbReference type="GO" id="GO:0005666">
    <property type="term" value="C:RNA polymerase III complex"/>
    <property type="evidence" value="ECO:0007669"/>
    <property type="project" value="InterPro"/>
</dbReference>
<dbReference type="Pfam" id="PF05132">
    <property type="entry name" value="RNA_pol_Rpc4"/>
    <property type="match status" value="1"/>
</dbReference>
<comment type="subcellular location">
    <subcellularLocation>
        <location evidence="1">Nucleus</location>
    </subcellularLocation>
</comment>
<feature type="region of interest" description="Disordered" evidence="5">
    <location>
        <begin position="1"/>
        <end position="368"/>
    </location>
</feature>
<dbReference type="GO" id="GO:0042797">
    <property type="term" value="P:tRNA transcription by RNA polymerase III"/>
    <property type="evidence" value="ECO:0007669"/>
    <property type="project" value="TreeGrafter"/>
</dbReference>
<evidence type="ECO:0000256" key="5">
    <source>
        <dbReference type="SAM" id="MobiDB-lite"/>
    </source>
</evidence>
<evidence type="ECO:0000313" key="7">
    <source>
        <dbReference type="Proteomes" id="UP001412239"/>
    </source>
</evidence>
<proteinExistence type="predicted"/>
<feature type="compositionally biased region" description="Polar residues" evidence="5">
    <location>
        <begin position="22"/>
        <end position="31"/>
    </location>
</feature>
<keyword evidence="3" id="KW-0804">Transcription</keyword>
<feature type="compositionally biased region" description="Polar residues" evidence="5">
    <location>
        <begin position="438"/>
        <end position="447"/>
    </location>
</feature>
<feature type="compositionally biased region" description="Basic and acidic residues" evidence="5">
    <location>
        <begin position="278"/>
        <end position="302"/>
    </location>
</feature>
<feature type="compositionally biased region" description="Basic residues" evidence="5">
    <location>
        <begin position="1"/>
        <end position="13"/>
    </location>
</feature>
<dbReference type="GO" id="GO:0003677">
    <property type="term" value="F:DNA binding"/>
    <property type="evidence" value="ECO:0007669"/>
    <property type="project" value="InterPro"/>
</dbReference>
<dbReference type="AlphaFoldDB" id="A0A292Q8I8"/>
<keyword evidence="7" id="KW-1185">Reference proteome</keyword>
<feature type="compositionally biased region" description="Basic and acidic residues" evidence="5">
    <location>
        <begin position="359"/>
        <end position="368"/>
    </location>
</feature>
<dbReference type="PANTHER" id="PTHR13408:SF0">
    <property type="entry name" value="DNA-DIRECTED RNA POLYMERASE III SUBUNIT RPC4"/>
    <property type="match status" value="1"/>
</dbReference>
<feature type="compositionally biased region" description="Polar residues" evidence="5">
    <location>
        <begin position="307"/>
        <end position="318"/>
    </location>
</feature>
<feature type="region of interest" description="Disordered" evidence="5">
    <location>
        <begin position="425"/>
        <end position="500"/>
    </location>
</feature>
<gene>
    <name evidence="6" type="ORF">GSTUAT00000001001</name>
</gene>
<keyword evidence="2" id="KW-0240">DNA-directed RNA polymerase</keyword>
<evidence type="ECO:0000256" key="1">
    <source>
        <dbReference type="ARBA" id="ARBA00004123"/>
    </source>
</evidence>
<feature type="compositionally biased region" description="Pro residues" evidence="5">
    <location>
        <begin position="476"/>
        <end position="495"/>
    </location>
</feature>
<dbReference type="EMBL" id="LN890943">
    <property type="protein sequence ID" value="CUS15724.1"/>
    <property type="molecule type" value="Genomic_DNA"/>
</dbReference>
<reference evidence="6" key="1">
    <citation type="submission" date="2015-10" db="EMBL/GenBank/DDBJ databases">
        <authorList>
            <person name="Regsiter A."/>
            <person name="william w."/>
        </authorList>
    </citation>
    <scope>NUCLEOTIDE SEQUENCE</scope>
    <source>
        <strain evidence="6">Montdore</strain>
    </source>
</reference>
<feature type="compositionally biased region" description="Basic residues" evidence="5">
    <location>
        <begin position="335"/>
        <end position="347"/>
    </location>
</feature>
<keyword evidence="4" id="KW-0539">Nucleus</keyword>
<name>A0A292Q8I8_9PEZI</name>
<feature type="compositionally biased region" description="Polar residues" evidence="5">
    <location>
        <begin position="70"/>
        <end position="79"/>
    </location>
</feature>